<evidence type="ECO:0000256" key="1">
    <source>
        <dbReference type="ARBA" id="ARBA00022737"/>
    </source>
</evidence>
<evidence type="ECO:0000256" key="4">
    <source>
        <dbReference type="PROSITE-ProRule" id="PRU00124"/>
    </source>
</evidence>
<dbReference type="EMBL" id="GGNE01000092">
    <property type="protein sequence ID" value="MIC88633.1"/>
    <property type="molecule type" value="Transcribed_RNA"/>
</dbReference>
<dbReference type="Gene3D" id="4.10.400.10">
    <property type="entry name" value="Low-density Lipoprotein Receptor"/>
    <property type="match status" value="1"/>
</dbReference>
<keyword evidence="2 4" id="KW-1015">Disulfide bond</keyword>
<dbReference type="Gene3D" id="2.60.120.290">
    <property type="entry name" value="Spermadhesin, CUB domain"/>
    <property type="match status" value="5"/>
</dbReference>
<accession>A0A4D5R953</accession>
<dbReference type="SMART" id="SM00192">
    <property type="entry name" value="LDLa"/>
    <property type="match status" value="1"/>
</dbReference>
<dbReference type="AlphaFoldDB" id="A0A4D5R953"/>
<feature type="chain" id="PRO_5020030185" evidence="6">
    <location>
        <begin position="27"/>
        <end position="911"/>
    </location>
</feature>
<feature type="domain" description="CUB" evidence="7">
    <location>
        <begin position="142"/>
        <end position="252"/>
    </location>
</feature>
<keyword evidence="5" id="KW-0812">Transmembrane</keyword>
<evidence type="ECO:0000256" key="2">
    <source>
        <dbReference type="ARBA" id="ARBA00023157"/>
    </source>
</evidence>
<dbReference type="SMART" id="SM00042">
    <property type="entry name" value="CUB"/>
    <property type="match status" value="5"/>
</dbReference>
<dbReference type="InterPro" id="IPR036055">
    <property type="entry name" value="LDL_receptor-like_sf"/>
</dbReference>
<keyword evidence="5" id="KW-0472">Membrane</keyword>
<dbReference type="SUPFAM" id="SSF57424">
    <property type="entry name" value="LDL receptor-like module"/>
    <property type="match status" value="1"/>
</dbReference>
<keyword evidence="6" id="KW-0732">Signal</keyword>
<sequence>MICSQMSIQLSVYLSVLIFPITSVTSDSPLIENIPDCNLTITSEQGEINSPDYPYPAPANTSCFWKFSINGSDQWLYIRFDKFMLHEDDVLTITYENLQNQTFSGLRAPFIVLTFRSATVKLVTGNTIFDRSFHAKYSSQDCSMNMAENYGLFSSPIYPPNFTKPYPPAQCKWILTAQAKQKIALSFITFNLQKKSKIQIFNSPDAKPPIAANLTGNILPADQISKEMHMTVLFTWDVIEQDVSFQSEFNSAYENCTGVINVTDKYSIGPPINRPFSDLFCVWILQTNASEGNASFLMNFFEKLNLHNLFDSLVISDGPSRYSPILQVYADGMTAVHDRITSKNSVYVSFTSKASFNSSTFILDFDVQVNGGNYNGSGNFSLNPSKLKENKTVIFNLEVPEKKQVEATILSTIPEGSQVNFYGILPNNERLPLTFFTSTNTTYPIFTTSNKMIIEAVNFTEKESLYGYFHGIPRGCDQFDNLEIGAYQLNDDIESNCIWFIKPSNISKKDIVSLTFNTLNLGERGTVKVYQGLAGKSDNLIQSFNSSIEYFPTIVISPDVGVRVDTYLDKSKNTNSSITRMSAFYEVVPGCSVIDDLKSGSVKELKSPGYPTRYSLNANCKWSLNVPQNLTVLLHFDDVDLYPSDAISIYVVHNGSSKLFYNISEKGMPSDSLISNENITVVWNSSVANASSHSVRGFSLKTEVLDCGENITKTSGEFVIPGEAALKLNQSLKCVWIIDVGEQSKSGDVFIVKFNYQQTSGGNNSSYSFEILDGGSLSSNILNIHNSTSSSLSRTNKIFIKYSADKSTVHMPSFKFSYSAKACDKSHQCKNGICMHDDWKCNGENNCGDYSDEDNCNEPVTQAGVSTTIVVVLALLAFLSGIGVALIAPFAIRKVRAFRQRYNDFHTLPDD</sequence>
<feature type="signal peptide" evidence="6">
    <location>
        <begin position="1"/>
        <end position="26"/>
    </location>
</feature>
<evidence type="ECO:0000313" key="8">
    <source>
        <dbReference type="EMBL" id="MIC88633.1"/>
    </source>
</evidence>
<feature type="disulfide bond" evidence="3">
    <location>
        <begin position="707"/>
        <end position="734"/>
    </location>
</feature>
<dbReference type="Pfam" id="PF00057">
    <property type="entry name" value="Ldl_recept_a"/>
    <property type="match status" value="1"/>
</dbReference>
<dbReference type="SUPFAM" id="SSF49854">
    <property type="entry name" value="Spermadhesin, CUB domain"/>
    <property type="match status" value="5"/>
</dbReference>
<feature type="domain" description="CUB" evidence="7">
    <location>
        <begin position="707"/>
        <end position="821"/>
    </location>
</feature>
<feature type="disulfide bond" evidence="4">
    <location>
        <begin position="841"/>
        <end position="856"/>
    </location>
</feature>
<dbReference type="InterPro" id="IPR023415">
    <property type="entry name" value="LDLR_class-A_CS"/>
</dbReference>
<feature type="domain" description="CUB" evidence="7">
    <location>
        <begin position="591"/>
        <end position="705"/>
    </location>
</feature>
<reference evidence="8" key="1">
    <citation type="journal article" date="2018" name="Toxicon">
        <title>Venom-gland transcriptomics and venom proteomics of the giant Florida blue centipede, Scolopendra viridis.</title>
        <authorList>
            <person name="Ward M.J."/>
            <person name="Rokyta D.R."/>
        </authorList>
    </citation>
    <scope>NUCLEOTIDE SEQUENCE</scope>
    <source>
        <tissue evidence="8">Venom gland</tissue>
    </source>
</reference>
<feature type="domain" description="CUB" evidence="7">
    <location>
        <begin position="256"/>
        <end position="368"/>
    </location>
</feature>
<dbReference type="InterPro" id="IPR000859">
    <property type="entry name" value="CUB_dom"/>
</dbReference>
<dbReference type="CDD" id="cd00041">
    <property type="entry name" value="CUB"/>
    <property type="match status" value="4"/>
</dbReference>
<dbReference type="CDD" id="cd00112">
    <property type="entry name" value="LDLa"/>
    <property type="match status" value="1"/>
</dbReference>
<dbReference type="PROSITE" id="PS01209">
    <property type="entry name" value="LDLRA_1"/>
    <property type="match status" value="1"/>
</dbReference>
<dbReference type="PROSITE" id="PS50068">
    <property type="entry name" value="LDLRA_2"/>
    <property type="match status" value="1"/>
</dbReference>
<keyword evidence="5" id="KW-1133">Transmembrane helix</keyword>
<dbReference type="Pfam" id="PF00431">
    <property type="entry name" value="CUB"/>
    <property type="match status" value="3"/>
</dbReference>
<evidence type="ECO:0000256" key="6">
    <source>
        <dbReference type="SAM" id="SignalP"/>
    </source>
</evidence>
<organism evidence="8">
    <name type="scientific">Scolopendra viridis</name>
    <name type="common">Giant centipede</name>
    <dbReference type="NCBI Taxonomy" id="118503"/>
    <lineage>
        <taxon>Eukaryota</taxon>
        <taxon>Metazoa</taxon>
        <taxon>Ecdysozoa</taxon>
        <taxon>Arthropoda</taxon>
        <taxon>Myriapoda</taxon>
        <taxon>Chilopoda</taxon>
        <taxon>Pleurostigmophora</taxon>
        <taxon>Scolopendromorpha</taxon>
        <taxon>Scolopendridae</taxon>
        <taxon>Scolopendra</taxon>
    </lineage>
</organism>
<feature type="domain" description="CUB" evidence="7">
    <location>
        <begin position="37"/>
        <end position="140"/>
    </location>
</feature>
<keyword evidence="1" id="KW-0677">Repeat</keyword>
<evidence type="ECO:0000259" key="7">
    <source>
        <dbReference type="PROSITE" id="PS01180"/>
    </source>
</evidence>
<feature type="transmembrane region" description="Helical" evidence="5">
    <location>
        <begin position="869"/>
        <end position="892"/>
    </location>
</feature>
<comment type="caution">
    <text evidence="4">Lacks conserved residue(s) required for the propagation of feature annotation.</text>
</comment>
<gene>
    <name evidence="8" type="primary">cubilin</name>
</gene>
<feature type="disulfide bond" evidence="4">
    <location>
        <begin position="829"/>
        <end position="847"/>
    </location>
</feature>
<proteinExistence type="predicted"/>
<dbReference type="InterPro" id="IPR002172">
    <property type="entry name" value="LDrepeatLR_classA_rpt"/>
</dbReference>
<protein>
    <submittedName>
        <fullName evidence="8">Cubilin</fullName>
    </submittedName>
</protein>
<dbReference type="PANTHER" id="PTHR24251">
    <property type="entry name" value="OVOCHYMASE-RELATED"/>
    <property type="match status" value="1"/>
</dbReference>
<evidence type="ECO:0000256" key="3">
    <source>
        <dbReference type="PROSITE-ProRule" id="PRU00059"/>
    </source>
</evidence>
<dbReference type="InterPro" id="IPR035914">
    <property type="entry name" value="Sperma_CUB_dom_sf"/>
</dbReference>
<evidence type="ECO:0000256" key="5">
    <source>
        <dbReference type="SAM" id="Phobius"/>
    </source>
</evidence>
<name>A0A4D5R953_SCOVI</name>
<dbReference type="PROSITE" id="PS01180">
    <property type="entry name" value="CUB"/>
    <property type="match status" value="5"/>
</dbReference>